<feature type="region of interest" description="Disordered" evidence="1">
    <location>
        <begin position="33"/>
        <end position="191"/>
    </location>
</feature>
<gene>
    <name evidence="2" type="ORF">Naga_100058g16</name>
</gene>
<dbReference type="Proteomes" id="UP000019335">
    <property type="component" value="Chromosome 4"/>
</dbReference>
<evidence type="ECO:0000313" key="3">
    <source>
        <dbReference type="Proteomes" id="UP000019335"/>
    </source>
</evidence>
<reference evidence="2 3" key="1">
    <citation type="journal article" date="2014" name="Mol. Plant">
        <title>Chromosome Scale Genome Assembly and Transcriptome Profiling of Nannochloropsis gaditana in Nitrogen Depletion.</title>
        <authorList>
            <person name="Corteggiani Carpinelli E."/>
            <person name="Telatin A."/>
            <person name="Vitulo N."/>
            <person name="Forcato C."/>
            <person name="D'Angelo M."/>
            <person name="Schiavon R."/>
            <person name="Vezzi A."/>
            <person name="Giacometti G.M."/>
            <person name="Morosinotto T."/>
            <person name="Valle G."/>
        </authorList>
    </citation>
    <scope>NUCLEOTIDE SEQUENCE [LARGE SCALE GENOMIC DNA]</scope>
    <source>
        <strain evidence="2 3">B-31</strain>
    </source>
</reference>
<feature type="compositionally biased region" description="Basic and acidic residues" evidence="1">
    <location>
        <begin position="90"/>
        <end position="101"/>
    </location>
</feature>
<evidence type="ECO:0000256" key="1">
    <source>
        <dbReference type="SAM" id="MobiDB-lite"/>
    </source>
</evidence>
<sequence length="191" mass="20638">MRYYVRFKGNHSCRHPNYRSQGERMALAGLVADYGSSSEEEQEAKVQEESKADRSEPPENAPKKKSLLLSANDLFDTIDGPAFMSGSSAERSKRQAHEISRTHPSLTIPSATTLLTSSKRPAAGTGSKPVSSTSSQAKRGENGLLLPPQVSRRGGRGNVVTEDISAWTSKAGLAKATSKKDRYDECPPTDA</sequence>
<feature type="compositionally biased region" description="Polar residues" evidence="1">
    <location>
        <begin position="102"/>
        <end position="119"/>
    </location>
</feature>
<name>W7TN17_9STRA</name>
<dbReference type="EMBL" id="AZIL01000281">
    <property type="protein sequence ID" value="EWM28505.1"/>
    <property type="molecule type" value="Genomic_DNA"/>
</dbReference>
<dbReference type="OrthoDB" id="10353455at2759"/>
<comment type="caution">
    <text evidence="2">The sequence shown here is derived from an EMBL/GenBank/DDBJ whole genome shotgun (WGS) entry which is preliminary data.</text>
</comment>
<keyword evidence="3" id="KW-1185">Reference proteome</keyword>
<accession>W7TN17</accession>
<feature type="compositionally biased region" description="Polar residues" evidence="1">
    <location>
        <begin position="128"/>
        <end position="137"/>
    </location>
</feature>
<protein>
    <submittedName>
        <fullName evidence="2">Uncharacterized protein</fullName>
    </submittedName>
</protein>
<organism evidence="2 3">
    <name type="scientific">Nannochloropsis gaditana</name>
    <dbReference type="NCBI Taxonomy" id="72520"/>
    <lineage>
        <taxon>Eukaryota</taxon>
        <taxon>Sar</taxon>
        <taxon>Stramenopiles</taxon>
        <taxon>Ochrophyta</taxon>
        <taxon>Eustigmatophyceae</taxon>
        <taxon>Eustigmatales</taxon>
        <taxon>Monodopsidaceae</taxon>
        <taxon>Nannochloropsis</taxon>
    </lineage>
</organism>
<dbReference type="AlphaFoldDB" id="W7TN17"/>
<evidence type="ECO:0000313" key="2">
    <source>
        <dbReference type="EMBL" id="EWM28505.1"/>
    </source>
</evidence>
<feature type="compositionally biased region" description="Basic and acidic residues" evidence="1">
    <location>
        <begin position="43"/>
        <end position="57"/>
    </location>
</feature>
<proteinExistence type="predicted"/>